<keyword evidence="6" id="KW-0256">Endoplasmic reticulum</keyword>
<dbReference type="GO" id="GO:0005506">
    <property type="term" value="F:iron ion binding"/>
    <property type="evidence" value="ECO:0007669"/>
    <property type="project" value="InterPro"/>
</dbReference>
<organism evidence="12 13">
    <name type="scientific">Bos mutus</name>
    <name type="common">wild yak</name>
    <dbReference type="NCBI Taxonomy" id="72004"/>
    <lineage>
        <taxon>Eukaryota</taxon>
        <taxon>Metazoa</taxon>
        <taxon>Chordata</taxon>
        <taxon>Craniata</taxon>
        <taxon>Vertebrata</taxon>
        <taxon>Euteleostomi</taxon>
        <taxon>Mammalia</taxon>
        <taxon>Eutheria</taxon>
        <taxon>Laurasiatheria</taxon>
        <taxon>Artiodactyla</taxon>
        <taxon>Ruminantia</taxon>
        <taxon>Pecora</taxon>
        <taxon>Bovidae</taxon>
        <taxon>Bovinae</taxon>
        <taxon>Bos</taxon>
    </lineage>
</organism>
<dbReference type="Pfam" id="PF00067">
    <property type="entry name" value="p450"/>
    <property type="match status" value="1"/>
</dbReference>
<evidence type="ECO:0000256" key="5">
    <source>
        <dbReference type="ARBA" id="ARBA00022723"/>
    </source>
</evidence>
<evidence type="ECO:0000256" key="3">
    <source>
        <dbReference type="ARBA" id="ARBA00010617"/>
    </source>
</evidence>
<dbReference type="InterPro" id="IPR001128">
    <property type="entry name" value="Cyt_P450"/>
</dbReference>
<keyword evidence="9 11" id="KW-0408">Iron</keyword>
<evidence type="ECO:0000256" key="9">
    <source>
        <dbReference type="ARBA" id="ARBA00023004"/>
    </source>
</evidence>
<evidence type="ECO:0000313" key="12">
    <source>
        <dbReference type="EMBL" id="MXQ79004.1"/>
    </source>
</evidence>
<accession>A0A6B0QTS5</accession>
<evidence type="ECO:0000256" key="10">
    <source>
        <dbReference type="ARBA" id="ARBA00023033"/>
    </source>
</evidence>
<evidence type="ECO:0000256" key="1">
    <source>
        <dbReference type="ARBA" id="ARBA00004524"/>
    </source>
</evidence>
<dbReference type="PRINTS" id="PR00385">
    <property type="entry name" value="P450"/>
</dbReference>
<evidence type="ECO:0000256" key="2">
    <source>
        <dbReference type="ARBA" id="ARBA00004586"/>
    </source>
</evidence>
<evidence type="ECO:0000256" key="6">
    <source>
        <dbReference type="ARBA" id="ARBA00022824"/>
    </source>
</evidence>
<dbReference type="AlphaFoldDB" id="A0A6B0QTS5"/>
<keyword evidence="7" id="KW-0492">Microsome</keyword>
<dbReference type="GO" id="GO:0020037">
    <property type="term" value="F:heme binding"/>
    <property type="evidence" value="ECO:0007669"/>
    <property type="project" value="InterPro"/>
</dbReference>
<dbReference type="Proteomes" id="UP000322234">
    <property type="component" value="Unassembled WGS sequence"/>
</dbReference>
<keyword evidence="10" id="KW-0503">Monooxygenase</keyword>
<dbReference type="GO" id="GO:0042448">
    <property type="term" value="P:progesterone metabolic process"/>
    <property type="evidence" value="ECO:0007669"/>
    <property type="project" value="TreeGrafter"/>
</dbReference>
<evidence type="ECO:0000256" key="8">
    <source>
        <dbReference type="ARBA" id="ARBA00023002"/>
    </source>
</evidence>
<gene>
    <name evidence="12" type="ORF">E5288_WYG000373</name>
</gene>
<keyword evidence="13" id="KW-1185">Reference proteome</keyword>
<comment type="similarity">
    <text evidence="3">Belongs to the cytochrome P450 family.</text>
</comment>
<comment type="subcellular location">
    <subcellularLocation>
        <location evidence="2">Endoplasmic reticulum membrane</location>
    </subcellularLocation>
    <subcellularLocation>
        <location evidence="1">Microsome membrane</location>
    </subcellularLocation>
</comment>
<proteinExistence type="inferred from homology"/>
<protein>
    <recommendedName>
        <fullName evidence="14">Cytochrome P450 1A1</fullName>
    </recommendedName>
</protein>
<dbReference type="GO" id="GO:0004508">
    <property type="term" value="F:steroid 17-alpha-monooxygenase activity"/>
    <property type="evidence" value="ECO:0007669"/>
    <property type="project" value="TreeGrafter"/>
</dbReference>
<dbReference type="GO" id="GO:0042446">
    <property type="term" value="P:hormone biosynthetic process"/>
    <property type="evidence" value="ECO:0007669"/>
    <property type="project" value="TreeGrafter"/>
</dbReference>
<keyword evidence="4 11" id="KW-0349">Heme</keyword>
<dbReference type="SUPFAM" id="SSF48264">
    <property type="entry name" value="Cytochrome P450"/>
    <property type="match status" value="1"/>
</dbReference>
<dbReference type="PRINTS" id="PR00463">
    <property type="entry name" value="EP450I"/>
</dbReference>
<comment type="cofactor">
    <cofactor evidence="11">
        <name>heme</name>
        <dbReference type="ChEBI" id="CHEBI:30413"/>
    </cofactor>
</comment>
<reference evidence="12" key="1">
    <citation type="submission" date="2019-10" db="EMBL/GenBank/DDBJ databases">
        <title>The sequence and de novo assembly of the wild yak genome.</title>
        <authorList>
            <person name="Liu Y."/>
        </authorList>
    </citation>
    <scope>NUCLEOTIDE SEQUENCE [LARGE SCALE GENOMIC DNA]</scope>
    <source>
        <strain evidence="12">WY2019</strain>
    </source>
</reference>
<dbReference type="InterPro" id="IPR002401">
    <property type="entry name" value="Cyt_P450_E_grp-I"/>
</dbReference>
<dbReference type="InterPro" id="IPR036396">
    <property type="entry name" value="Cyt_P450_sf"/>
</dbReference>
<keyword evidence="5 11" id="KW-0479">Metal-binding</keyword>
<feature type="binding site" description="axial binding residue" evidence="11">
    <location>
        <position position="248"/>
    </location>
    <ligand>
        <name>heme</name>
        <dbReference type="ChEBI" id="CHEBI:30413"/>
    </ligand>
    <ligandPart>
        <name>Fe</name>
        <dbReference type="ChEBI" id="CHEBI:18248"/>
    </ligandPart>
</feature>
<evidence type="ECO:0000256" key="7">
    <source>
        <dbReference type="ARBA" id="ARBA00022848"/>
    </source>
</evidence>
<dbReference type="GO" id="GO:0005789">
    <property type="term" value="C:endoplasmic reticulum membrane"/>
    <property type="evidence" value="ECO:0007669"/>
    <property type="project" value="UniProtKB-SubCell"/>
</dbReference>
<sequence length="296" mass="34421">MKESYVFNYGENWTLHKKIASNALRTFPKAETKSSTWSCLLEKHVIEEVSELACLLLYIYEIILQHDKDHIQDITDALISACHNKYAVAKITILNDDEIISTVSDLVGAGFEIISTCIYWSFLYLIYYPEIQVKIQEEINGNTGMKSPRFEDRKILPYTEAFINEIFRHTSFLPFTIPHCTTADTTLNGCFIPRKTCTFINMYQVNHEETIWDNPNLLRPERFLNENRELNKNLIEKIFIFGMGIQKCLREKVARNEVFVFITTVLQQLALKKCPVVKLDLTPTYGLVMKPKPYQL</sequence>
<dbReference type="Gene3D" id="1.10.630.10">
    <property type="entry name" value="Cytochrome P450"/>
    <property type="match status" value="1"/>
</dbReference>
<keyword evidence="8" id="KW-0560">Oxidoreductase</keyword>
<dbReference type="PANTHER" id="PTHR24289">
    <property type="entry name" value="STEROID 17-ALPHA-HYDROXYLASE/17,20 LYASE"/>
    <property type="match status" value="1"/>
</dbReference>
<evidence type="ECO:0000313" key="13">
    <source>
        <dbReference type="Proteomes" id="UP000322234"/>
    </source>
</evidence>
<name>A0A6B0QTS5_9CETA</name>
<evidence type="ECO:0000256" key="4">
    <source>
        <dbReference type="ARBA" id="ARBA00022617"/>
    </source>
</evidence>
<evidence type="ECO:0000256" key="11">
    <source>
        <dbReference type="PIRSR" id="PIRSR602401-1"/>
    </source>
</evidence>
<evidence type="ECO:0008006" key="14">
    <source>
        <dbReference type="Google" id="ProtNLM"/>
    </source>
</evidence>
<dbReference type="EMBL" id="VBQZ03000001">
    <property type="protein sequence ID" value="MXQ79004.1"/>
    <property type="molecule type" value="Genomic_DNA"/>
</dbReference>
<dbReference type="PANTHER" id="PTHR24289:SF22">
    <property type="entry name" value="CYTOCHROME P450 1A"/>
    <property type="match status" value="1"/>
</dbReference>
<comment type="caution">
    <text evidence="12">The sequence shown here is derived from an EMBL/GenBank/DDBJ whole genome shotgun (WGS) entry which is preliminary data.</text>
</comment>